<gene>
    <name evidence="1" type="ORF">GWA01_08960</name>
</gene>
<protein>
    <submittedName>
        <fullName evidence="1">Uncharacterized protein</fullName>
    </submittedName>
</protein>
<organism evidence="1 2">
    <name type="scientific">Gluconobacter wancherniae NBRC 103581</name>
    <dbReference type="NCBI Taxonomy" id="656744"/>
    <lineage>
        <taxon>Bacteria</taxon>
        <taxon>Pseudomonadati</taxon>
        <taxon>Pseudomonadota</taxon>
        <taxon>Alphaproteobacteria</taxon>
        <taxon>Acetobacterales</taxon>
        <taxon>Acetobacteraceae</taxon>
        <taxon>Gluconobacter</taxon>
    </lineage>
</organism>
<comment type="caution">
    <text evidence="1">The sequence shown here is derived from an EMBL/GenBank/DDBJ whole genome shotgun (WGS) entry which is preliminary data.</text>
</comment>
<evidence type="ECO:0000313" key="2">
    <source>
        <dbReference type="Proteomes" id="UP000321230"/>
    </source>
</evidence>
<dbReference type="EMBL" id="BJUZ01000001">
    <property type="protein sequence ID" value="GEK93126.1"/>
    <property type="molecule type" value="Genomic_DNA"/>
</dbReference>
<accession>A0A511AY81</accession>
<sequence length="54" mass="5993">MHHPCAEKSALIAALITSIEFMRQMTLTGGTITFPTDLNIITDQREKKTSIAVF</sequence>
<proteinExistence type="predicted"/>
<evidence type="ECO:0000313" key="1">
    <source>
        <dbReference type="EMBL" id="GEK93126.1"/>
    </source>
</evidence>
<name>A0A511AY81_9PROT</name>
<dbReference type="Proteomes" id="UP000321230">
    <property type="component" value="Unassembled WGS sequence"/>
</dbReference>
<reference evidence="1 2" key="1">
    <citation type="submission" date="2019-07" db="EMBL/GenBank/DDBJ databases">
        <title>Whole genome shotgun sequence of Gluconobacter wancherniae NBRC 103581.</title>
        <authorList>
            <person name="Hosoyama A."/>
            <person name="Uohara A."/>
            <person name="Ohji S."/>
            <person name="Ichikawa N."/>
        </authorList>
    </citation>
    <scope>NUCLEOTIDE SEQUENCE [LARGE SCALE GENOMIC DNA]</scope>
    <source>
        <strain evidence="1 2">NBRC 103581</strain>
    </source>
</reference>
<dbReference type="AlphaFoldDB" id="A0A511AY81"/>
<keyword evidence="2" id="KW-1185">Reference proteome</keyword>